<dbReference type="Proteomes" id="UP000750502">
    <property type="component" value="Unassembled WGS sequence"/>
</dbReference>
<reference evidence="1" key="1">
    <citation type="journal article" date="2020" name="bioRxiv">
        <title>Historical genomics reveals the evolutionary mechanisms behind multiple outbreaks of the host-specific coffee wilt pathogen Fusarium xylarioides.</title>
        <authorList>
            <person name="Peck D."/>
            <person name="Nowell R.W."/>
            <person name="Flood J."/>
            <person name="Ryan M.J."/>
            <person name="Barraclough T.G."/>
        </authorList>
    </citation>
    <scope>NUCLEOTIDE SEQUENCE</scope>
    <source>
        <strain evidence="1">IMI 127659i</strain>
    </source>
</reference>
<proteinExistence type="predicted"/>
<gene>
    <name evidence="1" type="ORF">H9Q72_011647</name>
</gene>
<comment type="caution">
    <text evidence="1">The sequence shown here is derived from an EMBL/GenBank/DDBJ whole genome shotgun (WGS) entry which is preliminary data.</text>
</comment>
<protein>
    <submittedName>
        <fullName evidence="1">Uncharacterized protein</fullName>
    </submittedName>
</protein>
<reference evidence="1" key="2">
    <citation type="submission" date="2020-10" db="EMBL/GenBank/DDBJ databases">
        <authorList>
            <person name="Peck L.D."/>
            <person name="Nowell R.W."/>
            <person name="Flood J."/>
            <person name="Ryan M.J."/>
            <person name="Barraclough T.G."/>
        </authorList>
    </citation>
    <scope>NUCLEOTIDE SEQUENCE</scope>
    <source>
        <strain evidence="1">IMI 127659i</strain>
    </source>
</reference>
<dbReference type="EMBL" id="JADFTT010000563">
    <property type="protein sequence ID" value="KAG5760243.1"/>
    <property type="molecule type" value="Genomic_DNA"/>
</dbReference>
<organism evidence="1 2">
    <name type="scientific">Fusarium xylarioides</name>
    <dbReference type="NCBI Taxonomy" id="221167"/>
    <lineage>
        <taxon>Eukaryota</taxon>
        <taxon>Fungi</taxon>
        <taxon>Dikarya</taxon>
        <taxon>Ascomycota</taxon>
        <taxon>Pezizomycotina</taxon>
        <taxon>Sordariomycetes</taxon>
        <taxon>Hypocreomycetidae</taxon>
        <taxon>Hypocreales</taxon>
        <taxon>Nectriaceae</taxon>
        <taxon>Fusarium</taxon>
        <taxon>Fusarium fujikuroi species complex</taxon>
    </lineage>
</organism>
<evidence type="ECO:0000313" key="2">
    <source>
        <dbReference type="Proteomes" id="UP000750502"/>
    </source>
</evidence>
<evidence type="ECO:0000313" key="1">
    <source>
        <dbReference type="EMBL" id="KAG5760243.1"/>
    </source>
</evidence>
<name>A0A9P7IWQ6_9HYPO</name>
<keyword evidence="2" id="KW-1185">Reference proteome</keyword>
<sequence>MISGASYNGSNDDGAEVTALRSSGYNISAAGREEKMLWHRWDTFSAAEKDFRSESEACCTLPERYTEGAQTDFVLVNEATLSDTGRSPMAGT</sequence>
<accession>A0A9P7IWQ6</accession>
<dbReference type="AlphaFoldDB" id="A0A9P7IWQ6"/>